<dbReference type="SUPFAM" id="SSF50129">
    <property type="entry name" value="GroES-like"/>
    <property type="match status" value="1"/>
</dbReference>
<dbReference type="EMBL" id="CAJPVJ010017186">
    <property type="protein sequence ID" value="CAG2176516.1"/>
    <property type="molecule type" value="Genomic_DNA"/>
</dbReference>
<dbReference type="OrthoDB" id="6504497at2759"/>
<keyword evidence="4" id="KW-1185">Reference proteome</keyword>
<evidence type="ECO:0000256" key="1">
    <source>
        <dbReference type="ARBA" id="ARBA00022679"/>
    </source>
</evidence>
<dbReference type="InterPro" id="IPR049391">
    <property type="entry name" value="FAS_pseudo-KR"/>
</dbReference>
<feature type="domain" description="Enoyl reductase (ER)" evidence="2">
    <location>
        <begin position="110"/>
        <end position="341"/>
    </location>
</feature>
<dbReference type="Gene3D" id="3.90.180.10">
    <property type="entry name" value="Medium-chain alcohol dehydrogenases, catalytic domain"/>
    <property type="match status" value="2"/>
</dbReference>
<evidence type="ECO:0000313" key="3">
    <source>
        <dbReference type="EMBL" id="CAD7659354.1"/>
    </source>
</evidence>
<keyword evidence="1" id="KW-0808">Transferase</keyword>
<dbReference type="CDD" id="cd05195">
    <property type="entry name" value="enoyl_red"/>
    <property type="match status" value="1"/>
</dbReference>
<dbReference type="InterPro" id="IPR013149">
    <property type="entry name" value="ADH-like_C"/>
</dbReference>
<dbReference type="AlphaFoldDB" id="A0A7R9MFP1"/>
<dbReference type="SUPFAM" id="SSF51735">
    <property type="entry name" value="NAD(P)-binding Rossmann-fold domains"/>
    <property type="match status" value="1"/>
</dbReference>
<dbReference type="InterPro" id="IPR020843">
    <property type="entry name" value="ER"/>
</dbReference>
<dbReference type="PANTHER" id="PTHR45681">
    <property type="entry name" value="POLYKETIDE SYNTHASE 44-RELATED"/>
    <property type="match status" value="1"/>
</dbReference>
<evidence type="ECO:0000259" key="2">
    <source>
        <dbReference type="SMART" id="SM00829"/>
    </source>
</evidence>
<feature type="non-terminal residue" evidence="3">
    <location>
        <position position="341"/>
    </location>
</feature>
<proteinExistence type="predicted"/>
<dbReference type="Proteomes" id="UP000728032">
    <property type="component" value="Unassembled WGS sequence"/>
</dbReference>
<dbReference type="EMBL" id="OC932011">
    <property type="protein sequence ID" value="CAD7659354.1"/>
    <property type="molecule type" value="Genomic_DNA"/>
</dbReference>
<evidence type="ECO:0000313" key="4">
    <source>
        <dbReference type="Proteomes" id="UP000728032"/>
    </source>
</evidence>
<name>A0A7R9MFP1_9ACAR</name>
<dbReference type="Gene3D" id="3.40.50.720">
    <property type="entry name" value="NAD(P)-binding Rossmann-like Domain"/>
    <property type="match status" value="1"/>
</dbReference>
<dbReference type="PANTHER" id="PTHR45681:SF6">
    <property type="entry name" value="POLYKETIDE SYNTHASE 37"/>
    <property type="match status" value="1"/>
</dbReference>
<dbReference type="InterPro" id="IPR011032">
    <property type="entry name" value="GroES-like_sf"/>
</dbReference>
<dbReference type="GO" id="GO:0016491">
    <property type="term" value="F:oxidoreductase activity"/>
    <property type="evidence" value="ECO:0007669"/>
    <property type="project" value="InterPro"/>
</dbReference>
<sequence length="341" mass="38060">MPRIPTETQIINISGDYKQWFGVLQQKLIAAKEEDNPTNNIWLIASDSSLNGIIGLVNCLRFEPGGDRLRYIFNYDGTGSQTYIDFNVSPYSDILSNNLVANVVKEGKVGTFRHLRLADNYDKTVSNEYYLNLGQTRGISGLQCSGILFRDIMIVEGRLPIDSSLTDCPIGFEFAGRRSDTGERVMGMDVRNRCFSTSIYAAEPYMTAIPEHWSMDDAVSILNTYLTLYYGLIERAQLQQGESVLIHSGAGGVGQAALNICQYFGCDIYVTVGTEDKITFLKNECNIPENRIFNSRDILFKDQIMRITDGKGVDIVINSLSGEKLDATYECVGDHGRIVEI</sequence>
<dbReference type="InterPro" id="IPR036291">
    <property type="entry name" value="NAD(P)-bd_dom_sf"/>
</dbReference>
<dbReference type="Pfam" id="PF00107">
    <property type="entry name" value="ADH_zinc_N"/>
    <property type="match status" value="1"/>
</dbReference>
<reference evidence="3" key="1">
    <citation type="submission" date="2020-11" db="EMBL/GenBank/DDBJ databases">
        <authorList>
            <person name="Tran Van P."/>
        </authorList>
    </citation>
    <scope>NUCLEOTIDE SEQUENCE</scope>
</reference>
<dbReference type="InterPro" id="IPR050444">
    <property type="entry name" value="Polyketide_Synthase"/>
</dbReference>
<dbReference type="GO" id="GO:0016740">
    <property type="term" value="F:transferase activity"/>
    <property type="evidence" value="ECO:0007669"/>
    <property type="project" value="UniProtKB-KW"/>
</dbReference>
<dbReference type="Pfam" id="PF21149">
    <property type="entry name" value="FAS_pseudo-KR"/>
    <property type="match status" value="1"/>
</dbReference>
<protein>
    <recommendedName>
        <fullName evidence="2">Enoyl reductase (ER) domain-containing protein</fullName>
    </recommendedName>
</protein>
<organism evidence="3">
    <name type="scientific">Oppiella nova</name>
    <dbReference type="NCBI Taxonomy" id="334625"/>
    <lineage>
        <taxon>Eukaryota</taxon>
        <taxon>Metazoa</taxon>
        <taxon>Ecdysozoa</taxon>
        <taxon>Arthropoda</taxon>
        <taxon>Chelicerata</taxon>
        <taxon>Arachnida</taxon>
        <taxon>Acari</taxon>
        <taxon>Acariformes</taxon>
        <taxon>Sarcoptiformes</taxon>
        <taxon>Oribatida</taxon>
        <taxon>Brachypylina</taxon>
        <taxon>Oppioidea</taxon>
        <taxon>Oppiidae</taxon>
        <taxon>Oppiella</taxon>
    </lineage>
</organism>
<accession>A0A7R9MFP1</accession>
<gene>
    <name evidence="3" type="ORF">ONB1V03_LOCUS15950</name>
</gene>
<dbReference type="SMART" id="SM00829">
    <property type="entry name" value="PKS_ER"/>
    <property type="match status" value="1"/>
</dbReference>